<sequence length="106" mass="11491">MKEKSYSHLETHSVAHSGDSESGNLSTAGRAKNPSKNTINNCSPRLRSFPSITFITANMISDGDLYRLAIFFGTTAMILIVLYHFLEVNAAKDPIEAGKEGASKSL</sequence>
<reference evidence="3" key="1">
    <citation type="submission" date="2021-04" db="EMBL/GenBank/DDBJ databases">
        <title>First draft genome resource for Brassicaceae pathogens Fusarium oxysporum f. sp. raphani and Fusarium oxysporum f. sp. rapae.</title>
        <authorList>
            <person name="Asai S."/>
        </authorList>
    </citation>
    <scope>NUCLEOTIDE SEQUENCE</scope>
    <source>
        <strain evidence="3">Tf1208</strain>
    </source>
</reference>
<dbReference type="GO" id="GO:0008250">
    <property type="term" value="C:oligosaccharyltransferase complex"/>
    <property type="evidence" value="ECO:0007669"/>
    <property type="project" value="TreeGrafter"/>
</dbReference>
<evidence type="ECO:0000313" key="3">
    <source>
        <dbReference type="EMBL" id="KAG7411058.1"/>
    </source>
</evidence>
<feature type="transmembrane region" description="Helical" evidence="2">
    <location>
        <begin position="65"/>
        <end position="86"/>
    </location>
</feature>
<feature type="compositionally biased region" description="Polar residues" evidence="1">
    <location>
        <begin position="34"/>
        <end position="43"/>
    </location>
</feature>
<feature type="compositionally biased region" description="Basic and acidic residues" evidence="1">
    <location>
        <begin position="1"/>
        <end position="13"/>
    </location>
</feature>
<comment type="caution">
    <text evidence="3">The sequence shown here is derived from an EMBL/GenBank/DDBJ whole genome shotgun (WGS) entry which is preliminary data.</text>
</comment>
<organism evidence="3 4">
    <name type="scientific">Fusarium oxysporum f. sp. rapae</name>
    <dbReference type="NCBI Taxonomy" id="485398"/>
    <lineage>
        <taxon>Eukaryota</taxon>
        <taxon>Fungi</taxon>
        <taxon>Dikarya</taxon>
        <taxon>Ascomycota</taxon>
        <taxon>Pezizomycotina</taxon>
        <taxon>Sordariomycetes</taxon>
        <taxon>Hypocreomycetidae</taxon>
        <taxon>Hypocreales</taxon>
        <taxon>Nectriaceae</taxon>
        <taxon>Fusarium</taxon>
        <taxon>Fusarium oxysporum species complex</taxon>
    </lineage>
</organism>
<dbReference type="GO" id="GO:0018279">
    <property type="term" value="P:protein N-linked glycosylation via asparagine"/>
    <property type="evidence" value="ECO:0007669"/>
    <property type="project" value="TreeGrafter"/>
</dbReference>
<evidence type="ECO:0008006" key="5">
    <source>
        <dbReference type="Google" id="ProtNLM"/>
    </source>
</evidence>
<dbReference type="InterPro" id="IPR018943">
    <property type="entry name" value="Oligosaccaryltransferase"/>
</dbReference>
<proteinExistence type="predicted"/>
<dbReference type="EMBL" id="JAELUQ010000007">
    <property type="protein sequence ID" value="KAG7411058.1"/>
    <property type="molecule type" value="Genomic_DNA"/>
</dbReference>
<keyword evidence="2" id="KW-1133">Transmembrane helix</keyword>
<protein>
    <recommendedName>
        <fullName evidence="5">Oligosaccaryltransferase</fullName>
    </recommendedName>
</protein>
<evidence type="ECO:0000256" key="2">
    <source>
        <dbReference type="SAM" id="Phobius"/>
    </source>
</evidence>
<keyword evidence="2" id="KW-0812">Transmembrane</keyword>
<dbReference type="Proteomes" id="UP000694050">
    <property type="component" value="Unassembled WGS sequence"/>
</dbReference>
<accession>A0A8J5NYQ2</accession>
<feature type="region of interest" description="Disordered" evidence="1">
    <location>
        <begin position="1"/>
        <end position="44"/>
    </location>
</feature>
<dbReference type="AlphaFoldDB" id="A0A8J5NYQ2"/>
<name>A0A8J5NYQ2_FUSOX</name>
<keyword evidence="2" id="KW-0472">Membrane</keyword>
<evidence type="ECO:0000313" key="4">
    <source>
        <dbReference type="Proteomes" id="UP000694050"/>
    </source>
</evidence>
<dbReference type="PANTHER" id="PTHR48164:SF1">
    <property type="entry name" value="DOLICHYL-DIPHOSPHOOLIGOSACCHARIDE--PROTEIN GLYCOSYLTRANSFERASE SUBUNIT 4"/>
    <property type="match status" value="1"/>
</dbReference>
<dbReference type="Pfam" id="PF10215">
    <property type="entry name" value="Ost4"/>
    <property type="match status" value="1"/>
</dbReference>
<dbReference type="InterPro" id="IPR051307">
    <property type="entry name" value="OST4"/>
</dbReference>
<dbReference type="PANTHER" id="PTHR48164">
    <property type="entry name" value="DOLICHYL-DIPHOSPHOOLIGOSACCHARIDE--PROTEIN GLYCOSYLTRANSFERASE SUBUNIT 4"/>
    <property type="match status" value="1"/>
</dbReference>
<evidence type="ECO:0000256" key="1">
    <source>
        <dbReference type="SAM" id="MobiDB-lite"/>
    </source>
</evidence>
<gene>
    <name evidence="3" type="ORF">Forpe1208_v010452</name>
</gene>